<name>A0A4Z2GJG3_9TELE</name>
<dbReference type="EMBL" id="SRLO01000510">
    <property type="protein sequence ID" value="TNN53647.1"/>
    <property type="molecule type" value="Genomic_DNA"/>
</dbReference>
<proteinExistence type="predicted"/>
<protein>
    <submittedName>
        <fullName evidence="1">Uncharacterized protein</fullName>
    </submittedName>
</protein>
<comment type="caution">
    <text evidence="1">The sequence shown here is derived from an EMBL/GenBank/DDBJ whole genome shotgun (WGS) entry which is preliminary data.</text>
</comment>
<keyword evidence="2" id="KW-1185">Reference proteome</keyword>
<gene>
    <name evidence="1" type="ORF">EYF80_036155</name>
</gene>
<reference evidence="1 2" key="1">
    <citation type="submission" date="2019-03" db="EMBL/GenBank/DDBJ databases">
        <title>First draft genome of Liparis tanakae, snailfish: a comprehensive survey of snailfish specific genes.</title>
        <authorList>
            <person name="Kim W."/>
            <person name="Song I."/>
            <person name="Jeong J.-H."/>
            <person name="Kim D."/>
            <person name="Kim S."/>
            <person name="Ryu S."/>
            <person name="Song J.Y."/>
            <person name="Lee S.K."/>
        </authorList>
    </citation>
    <scope>NUCLEOTIDE SEQUENCE [LARGE SCALE GENOMIC DNA]</scope>
    <source>
        <tissue evidence="1">Muscle</tissue>
    </source>
</reference>
<evidence type="ECO:0000313" key="1">
    <source>
        <dbReference type="EMBL" id="TNN53647.1"/>
    </source>
</evidence>
<dbReference type="Proteomes" id="UP000314294">
    <property type="component" value="Unassembled WGS sequence"/>
</dbReference>
<evidence type="ECO:0000313" key="2">
    <source>
        <dbReference type="Proteomes" id="UP000314294"/>
    </source>
</evidence>
<accession>A0A4Z2GJG3</accession>
<organism evidence="1 2">
    <name type="scientific">Liparis tanakae</name>
    <name type="common">Tanaka's snailfish</name>
    <dbReference type="NCBI Taxonomy" id="230148"/>
    <lineage>
        <taxon>Eukaryota</taxon>
        <taxon>Metazoa</taxon>
        <taxon>Chordata</taxon>
        <taxon>Craniata</taxon>
        <taxon>Vertebrata</taxon>
        <taxon>Euteleostomi</taxon>
        <taxon>Actinopterygii</taxon>
        <taxon>Neopterygii</taxon>
        <taxon>Teleostei</taxon>
        <taxon>Neoteleostei</taxon>
        <taxon>Acanthomorphata</taxon>
        <taxon>Eupercaria</taxon>
        <taxon>Perciformes</taxon>
        <taxon>Cottioidei</taxon>
        <taxon>Cottales</taxon>
        <taxon>Liparidae</taxon>
        <taxon>Liparis</taxon>
    </lineage>
</organism>
<dbReference type="PROSITE" id="PS51257">
    <property type="entry name" value="PROKAR_LIPOPROTEIN"/>
    <property type="match status" value="1"/>
</dbReference>
<dbReference type="AlphaFoldDB" id="A0A4Z2GJG3"/>
<sequence>MRKCRFCTAGSSGSAVSFGCRRLFTPPPLHPPTPLPESSILCLAAVVSQPPQLCRATLIE</sequence>